<dbReference type="PROSITE" id="PS51318">
    <property type="entry name" value="TAT"/>
    <property type="match status" value="1"/>
</dbReference>
<dbReference type="InterPro" id="IPR008274">
    <property type="entry name" value="AldOxase/xan_DH_MoCoBD1"/>
</dbReference>
<dbReference type="RefSeq" id="WP_176441880.1">
    <property type="nucleotide sequence ID" value="NZ_FZOU01000010.1"/>
</dbReference>
<sequence>MPVLETPSTYAEKLAEYDAGMQALVAEIRGVTVPAATGASNMGRRSFLKKAVFAGGGLALLFTLDTRRARAAEGEAPEPHAETTTLNAFVRIAPDNTVTLYSKGPEIGQGIKTAFALIIAEELDADWKTVVVEQAPVNPKVYGSQSAGGSTSIPRGWDQLRQAGATARAMLIGAAAKQWGVPAAECTASESVVTHKPSGRRLTYGAVATAAAKEEVPDAKTLPLKARADYKLMGKRIGGVDNAKIVTGKPIFGIDVQMPGMVYANYTKCPAIGGKVKSANLDEIRKLPGVVDAFLLDGTGNPAEVMPGVAIIGQNTWAVFKAKAALKVEWDETGASQDSLTAAAAKAKEISAKPPTPQTNTGDVDAAFASGAKVVEASYEYAMVSHQQLEPENSTGWWHDGVMELWTPSQTADRGISQVAKLLGIAEEKVTIHQMRAGGGFGRRLSNDYLCEAAAIAMKVKGPVKLQWMREDDFAYDFFRAPGFHYLKGAVDKSGKLTAFQNHLVSFTAGGDRPVSGGGRSNNSFPTDMAPSTRYAVSLMPLKIPCGSMRAPTDNTQMWVAGSFLHELSVAAGRDHVEFLLEWINRPLAPVEAGRGGEGRIGFDPKRAAGVLKLAAEKAGWGKKLSPGQGMGIAFSFAYGGHVAEAVELSVDEKKKITIHNIVAVADIGPVVNMSSAENQVQGGIIDGLSTVMGLEIEVEKGRIQQTNFDGYPILRMKAAPKVEVHFIQSDFRPSGLGEPCLPPLAPALGNAIFAATGQRVRTMPFKRAGYSI</sequence>
<dbReference type="SMART" id="SM01008">
    <property type="entry name" value="Ald_Xan_dh_C"/>
    <property type="match status" value="1"/>
</dbReference>
<organism evidence="2 3">
    <name type="scientific">Granulicella rosea</name>
    <dbReference type="NCBI Taxonomy" id="474952"/>
    <lineage>
        <taxon>Bacteria</taxon>
        <taxon>Pseudomonadati</taxon>
        <taxon>Acidobacteriota</taxon>
        <taxon>Terriglobia</taxon>
        <taxon>Terriglobales</taxon>
        <taxon>Acidobacteriaceae</taxon>
        <taxon>Granulicella</taxon>
    </lineage>
</organism>
<evidence type="ECO:0000259" key="1">
    <source>
        <dbReference type="SMART" id="SM01008"/>
    </source>
</evidence>
<dbReference type="GO" id="GO:0016491">
    <property type="term" value="F:oxidoreductase activity"/>
    <property type="evidence" value="ECO:0007669"/>
    <property type="project" value="InterPro"/>
</dbReference>
<gene>
    <name evidence="2" type="ORF">SAMN05421770_11080</name>
</gene>
<dbReference type="Pfam" id="PF02738">
    <property type="entry name" value="MoCoBD_1"/>
    <property type="match status" value="1"/>
</dbReference>
<dbReference type="PANTHER" id="PTHR47495">
    <property type="entry name" value="ALDEHYDE DEHYDROGENASE"/>
    <property type="match status" value="1"/>
</dbReference>
<dbReference type="SUPFAM" id="SSF56003">
    <property type="entry name" value="Molybdenum cofactor-binding domain"/>
    <property type="match status" value="2"/>
</dbReference>
<evidence type="ECO:0000313" key="3">
    <source>
        <dbReference type="Proteomes" id="UP000198356"/>
    </source>
</evidence>
<dbReference type="Proteomes" id="UP000198356">
    <property type="component" value="Unassembled WGS sequence"/>
</dbReference>
<proteinExistence type="predicted"/>
<dbReference type="InterPro" id="IPR006311">
    <property type="entry name" value="TAT_signal"/>
</dbReference>
<feature type="domain" description="Aldehyde oxidase/xanthine dehydrogenase a/b hammerhead" evidence="1">
    <location>
        <begin position="247"/>
        <end position="334"/>
    </location>
</feature>
<protein>
    <submittedName>
        <fullName evidence="2">Isoquinoline 1-oxidoreductase, beta subunit</fullName>
    </submittedName>
</protein>
<dbReference type="EMBL" id="FZOU01000010">
    <property type="protein sequence ID" value="SNT38787.1"/>
    <property type="molecule type" value="Genomic_DNA"/>
</dbReference>
<reference evidence="2 3" key="1">
    <citation type="submission" date="2017-06" db="EMBL/GenBank/DDBJ databases">
        <authorList>
            <person name="Kim H.J."/>
            <person name="Triplett B.A."/>
        </authorList>
    </citation>
    <scope>NUCLEOTIDE SEQUENCE [LARGE SCALE GENOMIC DNA]</scope>
    <source>
        <strain evidence="2 3">DSM 18704</strain>
    </source>
</reference>
<keyword evidence="3" id="KW-1185">Reference proteome</keyword>
<dbReference type="Pfam" id="PF20256">
    <property type="entry name" value="MoCoBD_2"/>
    <property type="match status" value="2"/>
</dbReference>
<dbReference type="Gene3D" id="3.90.1170.50">
    <property type="entry name" value="Aldehyde oxidase/xanthine dehydrogenase, a/b hammerhead"/>
    <property type="match status" value="1"/>
</dbReference>
<dbReference type="InterPro" id="IPR037165">
    <property type="entry name" value="AldOxase/xan_DH_Mopterin-bd_sf"/>
</dbReference>
<dbReference type="InterPro" id="IPR012368">
    <property type="entry name" value="OxRdtase_Mopterin-bd_su_IorB"/>
</dbReference>
<dbReference type="InterPro" id="IPR046867">
    <property type="entry name" value="AldOxase/xan_DH_MoCoBD2"/>
</dbReference>
<dbReference type="Gene3D" id="3.30.365.10">
    <property type="entry name" value="Aldehyde oxidase/xanthine dehydrogenase, molybdopterin binding domain"/>
    <property type="match status" value="4"/>
</dbReference>
<dbReference type="InterPro" id="IPR052516">
    <property type="entry name" value="N-heterocyclic_Hydroxylase"/>
</dbReference>
<evidence type="ECO:0000313" key="2">
    <source>
        <dbReference type="EMBL" id="SNT38787.1"/>
    </source>
</evidence>
<dbReference type="PANTHER" id="PTHR47495:SF2">
    <property type="entry name" value="ALDEHYDE DEHYDROGENASE"/>
    <property type="match status" value="1"/>
</dbReference>
<dbReference type="AlphaFoldDB" id="A0A239M794"/>
<dbReference type="PIRSF" id="PIRSF036389">
    <property type="entry name" value="IOR_B"/>
    <property type="match status" value="1"/>
</dbReference>
<name>A0A239M794_9BACT</name>
<accession>A0A239M794</accession>
<dbReference type="InterPro" id="IPR000674">
    <property type="entry name" value="Ald_Oxase/Xan_DH_a/b"/>
</dbReference>